<keyword evidence="3" id="KW-1185">Reference proteome</keyword>
<proteinExistence type="predicted"/>
<dbReference type="Pfam" id="PF01425">
    <property type="entry name" value="Amidase"/>
    <property type="match status" value="1"/>
</dbReference>
<dbReference type="GO" id="GO:0012505">
    <property type="term" value="C:endomembrane system"/>
    <property type="evidence" value="ECO:0007669"/>
    <property type="project" value="TreeGrafter"/>
</dbReference>
<dbReference type="SUPFAM" id="SSF75304">
    <property type="entry name" value="Amidase signature (AS) enzymes"/>
    <property type="match status" value="1"/>
</dbReference>
<dbReference type="PANTHER" id="PTHR43372">
    <property type="entry name" value="FATTY-ACID AMIDE HYDROLASE"/>
    <property type="match status" value="1"/>
</dbReference>
<gene>
    <name evidence="2" type="ORF">PV327_000226</name>
</gene>
<dbReference type="InterPro" id="IPR052739">
    <property type="entry name" value="FAAH2"/>
</dbReference>
<feature type="domain" description="Amidase" evidence="1">
    <location>
        <begin position="5"/>
        <end position="371"/>
    </location>
</feature>
<dbReference type="AlphaFoldDB" id="A0AA39G5R3"/>
<evidence type="ECO:0000313" key="3">
    <source>
        <dbReference type="Proteomes" id="UP001168972"/>
    </source>
</evidence>
<dbReference type="Gene3D" id="3.90.1300.10">
    <property type="entry name" value="Amidase signature (AS) domain"/>
    <property type="match status" value="1"/>
</dbReference>
<sequence length="395" mass="43208">MSNNAGVKLKHPVKARDDADVVKRVRIAGGIPILVSNTPELCMCWETFNNVTGTSWNPYDTRRTPGGSSGGEAALLGSGASLLGIASDIGGSARLPASFCGVYGHKPSPGWIGIDGHTPTCDDPAWPTFFTIGPMVRYAQDLGMFLNVMAKPGLENNRLNEEVQLSDLKVFYMESFNSNVLNRIDPEIIAGIRKVVNHFENAHKLKVQKAELPDVKHAFEASVMMLMKLDGVDTIFKKGSDPREWKSVTVEVLKYMTGMSSHILTNVMYGILKKFANTLPNSYKKMMYDKNSAIKRQFKDLLGENGVLICPTFSSAAHYPYEIFPKICDVTYMMIFNSIGLPVTQCPIGLNKEGLPIGVQIVGNAGCDHLTIAMAREIERAFGGWQEPPSNGAVA</sequence>
<evidence type="ECO:0000259" key="1">
    <source>
        <dbReference type="Pfam" id="PF01425"/>
    </source>
</evidence>
<dbReference type="InterPro" id="IPR023631">
    <property type="entry name" value="Amidase_dom"/>
</dbReference>
<dbReference type="InterPro" id="IPR036928">
    <property type="entry name" value="AS_sf"/>
</dbReference>
<dbReference type="EMBL" id="JAQQBR010000001">
    <property type="protein sequence ID" value="KAK0182055.1"/>
    <property type="molecule type" value="Genomic_DNA"/>
</dbReference>
<evidence type="ECO:0000313" key="2">
    <source>
        <dbReference type="EMBL" id="KAK0182055.1"/>
    </source>
</evidence>
<protein>
    <recommendedName>
        <fullName evidence="1">Amidase domain-containing protein</fullName>
    </recommendedName>
</protein>
<dbReference type="PANTHER" id="PTHR43372:SF2">
    <property type="entry name" value="IP13792P"/>
    <property type="match status" value="1"/>
</dbReference>
<reference evidence="2" key="1">
    <citation type="journal article" date="2023" name="bioRxiv">
        <title>Scaffold-level genome assemblies of two parasitoid biocontrol wasps reveal the parthenogenesis mechanism and an associated novel virus.</title>
        <authorList>
            <person name="Inwood S."/>
            <person name="Skelly J."/>
            <person name="Guhlin J."/>
            <person name="Harrop T."/>
            <person name="Goldson S."/>
            <person name="Dearden P."/>
        </authorList>
    </citation>
    <scope>NUCLEOTIDE SEQUENCE</scope>
    <source>
        <strain evidence="2">Lincoln</strain>
        <tissue evidence="2">Whole body</tissue>
    </source>
</reference>
<organism evidence="2 3">
    <name type="scientific">Microctonus hyperodae</name>
    <name type="common">Parasitoid wasp</name>
    <dbReference type="NCBI Taxonomy" id="165561"/>
    <lineage>
        <taxon>Eukaryota</taxon>
        <taxon>Metazoa</taxon>
        <taxon>Ecdysozoa</taxon>
        <taxon>Arthropoda</taxon>
        <taxon>Hexapoda</taxon>
        <taxon>Insecta</taxon>
        <taxon>Pterygota</taxon>
        <taxon>Neoptera</taxon>
        <taxon>Endopterygota</taxon>
        <taxon>Hymenoptera</taxon>
        <taxon>Apocrita</taxon>
        <taxon>Ichneumonoidea</taxon>
        <taxon>Braconidae</taxon>
        <taxon>Euphorinae</taxon>
        <taxon>Microctonus</taxon>
    </lineage>
</organism>
<dbReference type="Proteomes" id="UP001168972">
    <property type="component" value="Unassembled WGS sequence"/>
</dbReference>
<accession>A0AA39G5R3</accession>
<comment type="caution">
    <text evidence="2">The sequence shown here is derived from an EMBL/GenBank/DDBJ whole genome shotgun (WGS) entry which is preliminary data.</text>
</comment>
<name>A0AA39G5R3_MICHY</name>
<reference evidence="2" key="2">
    <citation type="submission" date="2023-03" db="EMBL/GenBank/DDBJ databases">
        <authorList>
            <person name="Inwood S.N."/>
            <person name="Skelly J.G."/>
            <person name="Guhlin J."/>
            <person name="Harrop T.W.R."/>
            <person name="Goldson S.G."/>
            <person name="Dearden P.K."/>
        </authorList>
    </citation>
    <scope>NUCLEOTIDE SEQUENCE</scope>
    <source>
        <strain evidence="2">Lincoln</strain>
        <tissue evidence="2">Whole body</tissue>
    </source>
</reference>